<dbReference type="GO" id="GO:0003677">
    <property type="term" value="F:DNA binding"/>
    <property type="evidence" value="ECO:0007669"/>
    <property type="project" value="InterPro"/>
</dbReference>
<evidence type="ECO:0000313" key="11">
    <source>
        <dbReference type="Proteomes" id="UP000261560"/>
    </source>
</evidence>
<dbReference type="GO" id="GO:0051287">
    <property type="term" value="F:NAD binding"/>
    <property type="evidence" value="ECO:0007669"/>
    <property type="project" value="InterPro"/>
</dbReference>
<dbReference type="GO" id="GO:0016618">
    <property type="term" value="F:hydroxypyruvate reductase [NAD(P)H] activity"/>
    <property type="evidence" value="ECO:0007669"/>
    <property type="project" value="TreeGrafter"/>
</dbReference>
<dbReference type="AlphaFoldDB" id="A0A3B3DHR7"/>
<dbReference type="Ensembl" id="ENSOMET00000019305.1">
    <property type="protein sequence ID" value="ENSOMEP00000029637.1"/>
    <property type="gene ID" value="ENSOMEG00000013424.1"/>
</dbReference>
<name>A0A3B3DHR7_ORYME</name>
<keyword evidence="4" id="KW-0862">Zinc</keyword>
<evidence type="ECO:0000256" key="1">
    <source>
        <dbReference type="ARBA" id="ARBA00005854"/>
    </source>
</evidence>
<evidence type="ECO:0000259" key="9">
    <source>
        <dbReference type="PROSITE" id="PS50808"/>
    </source>
</evidence>
<evidence type="ECO:0000313" key="10">
    <source>
        <dbReference type="Ensembl" id="ENSOMEP00000029637.1"/>
    </source>
</evidence>
<keyword evidence="2" id="KW-0479">Metal-binding</keyword>
<keyword evidence="5 8" id="KW-0560">Oxidoreductase</keyword>
<keyword evidence="3 7" id="KW-0863">Zinc-finger</keyword>
<protein>
    <recommendedName>
        <fullName evidence="6">Glyoxylate reductase/hydroxypyruvate reductase</fullName>
    </recommendedName>
</protein>
<dbReference type="InterPro" id="IPR050223">
    <property type="entry name" value="D-isomer_2-hydroxyacid_DH"/>
</dbReference>
<dbReference type="InterPro" id="IPR029752">
    <property type="entry name" value="D-isomer_DH_CS1"/>
</dbReference>
<dbReference type="Proteomes" id="UP000261560">
    <property type="component" value="Unplaced"/>
</dbReference>
<evidence type="ECO:0000256" key="2">
    <source>
        <dbReference type="ARBA" id="ARBA00022723"/>
    </source>
</evidence>
<dbReference type="SMART" id="SM00614">
    <property type="entry name" value="ZnF_BED"/>
    <property type="match status" value="1"/>
</dbReference>
<evidence type="ECO:0000256" key="6">
    <source>
        <dbReference type="ARBA" id="ARBA00073306"/>
    </source>
</evidence>
<dbReference type="InterPro" id="IPR003656">
    <property type="entry name" value="Znf_BED"/>
</dbReference>
<comment type="similarity">
    <text evidence="1 8">Belongs to the D-isomer specific 2-hydroxyacid dehydrogenase family.</text>
</comment>
<dbReference type="FunFam" id="3.40.50.720:FF:000026">
    <property type="entry name" value="Glyoxylate/hydroxypyruvate reductase B"/>
    <property type="match status" value="1"/>
</dbReference>
<dbReference type="InterPro" id="IPR036291">
    <property type="entry name" value="NAD(P)-bd_dom_sf"/>
</dbReference>
<dbReference type="CDD" id="cd05301">
    <property type="entry name" value="GDH"/>
    <property type="match status" value="1"/>
</dbReference>
<reference evidence="10" key="2">
    <citation type="submission" date="2025-09" db="UniProtKB">
        <authorList>
            <consortium name="Ensembl"/>
        </authorList>
    </citation>
    <scope>IDENTIFICATION</scope>
</reference>
<dbReference type="Pfam" id="PF00389">
    <property type="entry name" value="2-Hacid_dh"/>
    <property type="match status" value="1"/>
</dbReference>
<evidence type="ECO:0000256" key="3">
    <source>
        <dbReference type="ARBA" id="ARBA00022771"/>
    </source>
</evidence>
<dbReference type="SUPFAM" id="SSF140996">
    <property type="entry name" value="Hermes dimerisation domain"/>
    <property type="match status" value="1"/>
</dbReference>
<organism evidence="10 11">
    <name type="scientific">Oryzias melastigma</name>
    <name type="common">Marine medaka</name>
    <dbReference type="NCBI Taxonomy" id="30732"/>
    <lineage>
        <taxon>Eukaryota</taxon>
        <taxon>Metazoa</taxon>
        <taxon>Chordata</taxon>
        <taxon>Craniata</taxon>
        <taxon>Vertebrata</taxon>
        <taxon>Euteleostomi</taxon>
        <taxon>Actinopterygii</taxon>
        <taxon>Neopterygii</taxon>
        <taxon>Teleostei</taxon>
        <taxon>Neoteleostei</taxon>
        <taxon>Acanthomorphata</taxon>
        <taxon>Ovalentaria</taxon>
        <taxon>Atherinomorphae</taxon>
        <taxon>Beloniformes</taxon>
        <taxon>Adrianichthyidae</taxon>
        <taxon>Oryziinae</taxon>
        <taxon>Oryzias</taxon>
    </lineage>
</organism>
<dbReference type="SUPFAM" id="SSF52283">
    <property type="entry name" value="Formate/glycerate dehydrogenase catalytic domain-like"/>
    <property type="match status" value="1"/>
</dbReference>
<dbReference type="GO" id="GO:0008270">
    <property type="term" value="F:zinc ion binding"/>
    <property type="evidence" value="ECO:0007669"/>
    <property type="project" value="UniProtKB-KW"/>
</dbReference>
<dbReference type="Gene3D" id="1.10.10.1070">
    <property type="entry name" value="Zinc finger, BED domain-containing"/>
    <property type="match status" value="1"/>
</dbReference>
<evidence type="ECO:0000256" key="4">
    <source>
        <dbReference type="ARBA" id="ARBA00022833"/>
    </source>
</evidence>
<dbReference type="InterPro" id="IPR006139">
    <property type="entry name" value="D-isomer_2_OHA_DH_cat_dom"/>
</dbReference>
<dbReference type="GO" id="GO:0030267">
    <property type="term" value="F:glyoxylate reductase (NADPH) activity"/>
    <property type="evidence" value="ECO:0007669"/>
    <property type="project" value="TreeGrafter"/>
</dbReference>
<dbReference type="SUPFAM" id="SSF51735">
    <property type="entry name" value="NAD(P)-binding Rossmann-fold domains"/>
    <property type="match status" value="1"/>
</dbReference>
<dbReference type="InterPro" id="IPR006140">
    <property type="entry name" value="D-isomer_DH_NAD-bd"/>
</dbReference>
<dbReference type="GO" id="GO:0005829">
    <property type="term" value="C:cytosol"/>
    <property type="evidence" value="ECO:0007669"/>
    <property type="project" value="TreeGrafter"/>
</dbReference>
<dbReference type="Gene3D" id="3.40.50.720">
    <property type="entry name" value="NAD(P)-binding Rossmann-like Domain"/>
    <property type="match status" value="2"/>
</dbReference>
<dbReference type="InterPro" id="IPR036236">
    <property type="entry name" value="Znf_C2H2_sf"/>
</dbReference>
<dbReference type="PROSITE" id="PS00065">
    <property type="entry name" value="D_2_HYDROXYACID_DH_1"/>
    <property type="match status" value="1"/>
</dbReference>
<dbReference type="PANTHER" id="PTHR10996">
    <property type="entry name" value="2-HYDROXYACID DEHYDROGENASE-RELATED"/>
    <property type="match status" value="1"/>
</dbReference>
<dbReference type="SUPFAM" id="SSF57667">
    <property type="entry name" value="beta-beta-alpha zinc fingers"/>
    <property type="match status" value="1"/>
</dbReference>
<evidence type="ECO:0000256" key="5">
    <source>
        <dbReference type="ARBA" id="ARBA00023002"/>
    </source>
</evidence>
<keyword evidence="11" id="KW-1185">Reference proteome</keyword>
<evidence type="ECO:0000256" key="8">
    <source>
        <dbReference type="RuleBase" id="RU003719"/>
    </source>
</evidence>
<sequence>MADAVIDINFFLKKERKKKRPRCSSGSVLMSPEVKGRLESGNMATRLRSSKVWEYFIRTKEKSVQCNICKAELAYHGSTTAMHEHLKRKHVLTDSENAEEGSSSRCKKLCSSSVDAFVTRPATCTPQQAEILTESILKMLVTDMRPISMVDDQGFKEMIKQFNPDYHDYYLPSRSHFTALMEKKYFATFEKVMTEEKPWALFSEALFVWNCCPAADPLLLTSLPSLKVVANGGVGIDHLDVPHINSLGVTVTNTPGVVSVATADMAMGLLLASARKIVEGHRISVDPKTTYLPQSLMGVEVSGSTLGIIGMGNIGYKIAQRGKGFDMRILYHNRTRRCVIDEEAVGAFYCKNMDELLKESDFVVLAVNLTPQTKHLIGHRELSLMKDTATLVNISRGLVVDQDALVMALQSGVIQAAALDVTHPEPLPRDHPLLSLPNVLITPHAGTNTNATIRKMVQLMVENAVAVIKGFPVPNEVKP</sequence>
<dbReference type="PANTHER" id="PTHR10996:SF257">
    <property type="entry name" value="GLYOXYLATE REDUCTASE 1"/>
    <property type="match status" value="1"/>
</dbReference>
<dbReference type="Pfam" id="PF02826">
    <property type="entry name" value="2-Hacid_dh_C"/>
    <property type="match status" value="1"/>
</dbReference>
<dbReference type="PROSITE" id="PS50808">
    <property type="entry name" value="ZF_BED"/>
    <property type="match status" value="1"/>
</dbReference>
<feature type="domain" description="BED-type" evidence="9">
    <location>
        <begin position="47"/>
        <end position="97"/>
    </location>
</feature>
<accession>A0A3B3DHR7</accession>
<dbReference type="GeneTree" id="ENSGT00940000162740"/>
<proteinExistence type="inferred from homology"/>
<reference evidence="10" key="1">
    <citation type="submission" date="2025-08" db="UniProtKB">
        <authorList>
            <consortium name="Ensembl"/>
        </authorList>
    </citation>
    <scope>IDENTIFICATION</scope>
</reference>
<evidence type="ECO:0000256" key="7">
    <source>
        <dbReference type="PROSITE-ProRule" id="PRU00027"/>
    </source>
</evidence>
<dbReference type="Pfam" id="PF02892">
    <property type="entry name" value="zf-BED"/>
    <property type="match status" value="1"/>
</dbReference>